<feature type="domain" description="Transposase IS204/IS1001/IS1096/IS1165 DDE" evidence="2">
    <location>
        <begin position="410"/>
        <end position="531"/>
    </location>
</feature>
<dbReference type="InterPro" id="IPR029261">
    <property type="entry name" value="Transposase_Znf"/>
</dbReference>
<evidence type="ECO:0000313" key="5">
    <source>
        <dbReference type="Proteomes" id="UP000004508"/>
    </source>
</evidence>
<dbReference type="Pfam" id="PF01610">
    <property type="entry name" value="DDE_Tnp_ISL3"/>
    <property type="match status" value="2"/>
</dbReference>
<evidence type="ECO:0000313" key="4">
    <source>
        <dbReference type="EMBL" id="EFH81224.1"/>
    </source>
</evidence>
<dbReference type="Proteomes" id="UP000004508">
    <property type="component" value="Unassembled WGS sequence"/>
</dbReference>
<evidence type="ECO:0000256" key="1">
    <source>
        <dbReference type="SAM" id="MobiDB-lite"/>
    </source>
</evidence>
<dbReference type="PANTHER" id="PTHR33498:SF1">
    <property type="entry name" value="TRANSPOSASE FOR INSERTION SEQUENCE ELEMENT IS1557"/>
    <property type="match status" value="1"/>
</dbReference>
<reference evidence="4 5" key="1">
    <citation type="journal article" date="2011" name="Stand. Genomic Sci.">
        <title>Non-contiguous finished genome sequence and contextual data of the filamentous soil bacterium Ktedonobacter racemifer type strain (SOSP1-21).</title>
        <authorList>
            <person name="Chang Y.J."/>
            <person name="Land M."/>
            <person name="Hauser L."/>
            <person name="Chertkov O."/>
            <person name="Del Rio T.G."/>
            <person name="Nolan M."/>
            <person name="Copeland A."/>
            <person name="Tice H."/>
            <person name="Cheng J.F."/>
            <person name="Lucas S."/>
            <person name="Han C."/>
            <person name="Goodwin L."/>
            <person name="Pitluck S."/>
            <person name="Ivanova N."/>
            <person name="Ovchinikova G."/>
            <person name="Pati A."/>
            <person name="Chen A."/>
            <person name="Palaniappan K."/>
            <person name="Mavromatis K."/>
            <person name="Liolios K."/>
            <person name="Brettin T."/>
            <person name="Fiebig A."/>
            <person name="Rohde M."/>
            <person name="Abt B."/>
            <person name="Goker M."/>
            <person name="Detter J.C."/>
            <person name="Woyke T."/>
            <person name="Bristow J."/>
            <person name="Eisen J.A."/>
            <person name="Markowitz V."/>
            <person name="Hugenholtz P."/>
            <person name="Kyrpides N.C."/>
            <person name="Klenk H.P."/>
            <person name="Lapidus A."/>
        </authorList>
    </citation>
    <scope>NUCLEOTIDE SEQUENCE [LARGE SCALE GENOMIC DNA]</scope>
    <source>
        <strain evidence="5">DSM 44963</strain>
    </source>
</reference>
<dbReference type="InParanoid" id="D6U3Y6"/>
<feature type="region of interest" description="Disordered" evidence="1">
    <location>
        <begin position="253"/>
        <end position="288"/>
    </location>
</feature>
<dbReference type="eggNOG" id="COG3464">
    <property type="taxonomic scope" value="Bacteria"/>
</dbReference>
<gene>
    <name evidence="4" type="ORF">Krac_1926</name>
</gene>
<feature type="domain" description="Transposase IS204/IS1001/IS1096/IS1165 DDE" evidence="2">
    <location>
        <begin position="155"/>
        <end position="286"/>
    </location>
</feature>
<dbReference type="EMBL" id="ADVG01000004">
    <property type="protein sequence ID" value="EFH81224.1"/>
    <property type="molecule type" value="Genomic_DNA"/>
</dbReference>
<protein>
    <submittedName>
        <fullName evidence="4">Transposase IS204/IS1001/IS1096/IS1165 family protein</fullName>
    </submittedName>
</protein>
<name>D6U3Y6_KTERA</name>
<accession>D6U3Y6</accession>
<comment type="caution">
    <text evidence="4">The sequence shown here is derived from an EMBL/GenBank/DDBJ whole genome shotgun (WGS) entry which is preliminary data.</text>
</comment>
<dbReference type="AlphaFoldDB" id="D6U3Y6"/>
<dbReference type="Pfam" id="PF14690">
    <property type="entry name" value="Zn_ribbon_ISL3"/>
    <property type="match status" value="1"/>
</dbReference>
<dbReference type="RefSeq" id="WP_007918456.1">
    <property type="nucleotide sequence ID" value="NZ_ADVG01000004.1"/>
</dbReference>
<dbReference type="InterPro" id="IPR002560">
    <property type="entry name" value="Transposase_DDE"/>
</dbReference>
<organism evidence="4 5">
    <name type="scientific">Ktedonobacter racemifer DSM 44963</name>
    <dbReference type="NCBI Taxonomy" id="485913"/>
    <lineage>
        <taxon>Bacteria</taxon>
        <taxon>Bacillati</taxon>
        <taxon>Chloroflexota</taxon>
        <taxon>Ktedonobacteria</taxon>
        <taxon>Ktedonobacterales</taxon>
        <taxon>Ktedonobacteraceae</taxon>
        <taxon>Ktedonobacter</taxon>
    </lineage>
</organism>
<dbReference type="InterPro" id="IPR047951">
    <property type="entry name" value="Transpos_ISL3"/>
</dbReference>
<evidence type="ECO:0000259" key="3">
    <source>
        <dbReference type="Pfam" id="PF14690"/>
    </source>
</evidence>
<dbReference type="PANTHER" id="PTHR33498">
    <property type="entry name" value="TRANSPOSASE FOR INSERTION SEQUENCE ELEMENT IS1557"/>
    <property type="match status" value="1"/>
</dbReference>
<sequence length="535" mass="60054">MEVKQVAALPKGLEITDIEMLNDVLTITAVSICPHPLCPLCGKPSTRVHSHYMRQVADLPCGGQQVRLLVRVRKCFCDAPNCARKIFVERLTPFIDTFARVTRRLYQIVQIIGLATGGRLGVRVTDRLEIQTSRHTILRRIMALPTEPVAKVSQIGIDDFSFRRGRKFGTIVVDLQTHKVLDVLPDRTADTSAAWMAAHPEIELVSRDRGGDYAAAARKAVPEATQTADRFHLLKNLGEALEGVLSHHLAAHRRSQTEEVRATSLSTAQPVQPPKLSPKEAALSQAKREERLSKYEQVVALRKQGFSQTAIAEQVGVGHATVSRWLSSDTFPEQKLRQRMTRLAPHLKEVAERWEAGCHNIAQLHRELVAAGHTLTYKSVYKQLVRYLPEGRKNAAAPDQLPRPPVLARQAMFLFLRRPEELEADEQETLALLQSLHAEVKLAYELIQQFAQMLRTRTGEQLDDWLERVRASKIRQLQSFVTGVERDKAAVVAGLTLPQNNGLVEGKVNKLKLIKRMGYGRAGFPLLRQRILHAL</sequence>
<dbReference type="Pfam" id="PF13384">
    <property type="entry name" value="HTH_23"/>
    <property type="match status" value="1"/>
</dbReference>
<dbReference type="OrthoDB" id="140629at2"/>
<feature type="domain" description="Transposase IS204/IS1001/IS1096/IS1165 zinc-finger" evidence="3">
    <location>
        <begin position="36"/>
        <end position="79"/>
    </location>
</feature>
<dbReference type="STRING" id="485913.Krac_1926"/>
<proteinExistence type="predicted"/>
<dbReference type="NCBIfam" id="NF033550">
    <property type="entry name" value="transpos_ISL3"/>
    <property type="match status" value="1"/>
</dbReference>
<evidence type="ECO:0000259" key="2">
    <source>
        <dbReference type="Pfam" id="PF01610"/>
    </source>
</evidence>
<keyword evidence="5" id="KW-1185">Reference proteome</keyword>